<dbReference type="KEGG" id="halg:HUG10_03035"/>
<keyword evidence="3" id="KW-1185">Reference proteome</keyword>
<dbReference type="AlphaFoldDB" id="A0A7D5GAG6"/>
<evidence type="ECO:0000313" key="3">
    <source>
        <dbReference type="Proteomes" id="UP000509750"/>
    </source>
</evidence>
<dbReference type="Proteomes" id="UP000509750">
    <property type="component" value="Chromosome"/>
</dbReference>
<feature type="transmembrane region" description="Helical" evidence="1">
    <location>
        <begin position="61"/>
        <end position="78"/>
    </location>
</feature>
<dbReference type="OrthoDB" id="383905at2157"/>
<protein>
    <submittedName>
        <fullName evidence="2">Uncharacterized protein</fullName>
    </submittedName>
</protein>
<keyword evidence="1" id="KW-0812">Transmembrane</keyword>
<sequence>MTEPVVPCNVLVVFFIGLLVTGATIGIRNEQEVRACHDEYDDDPSVIVMCEDALTDIRRGVAMFSVILGFVGVAWNVQSRWS</sequence>
<accession>A0A7D5GAG6</accession>
<proteinExistence type="predicted"/>
<dbReference type="RefSeq" id="WP_179168147.1">
    <property type="nucleotide sequence ID" value="NZ_CP058529.1"/>
</dbReference>
<gene>
    <name evidence="2" type="ORF">HUG10_03035</name>
</gene>
<keyword evidence="1" id="KW-0472">Membrane</keyword>
<name>A0A7D5GAG6_9EURY</name>
<dbReference type="EMBL" id="CP058529">
    <property type="protein sequence ID" value="QLG26572.1"/>
    <property type="molecule type" value="Genomic_DNA"/>
</dbReference>
<evidence type="ECO:0000313" key="2">
    <source>
        <dbReference type="EMBL" id="QLG26572.1"/>
    </source>
</evidence>
<organism evidence="2 3">
    <name type="scientific">Halorarum halophilum</name>
    <dbReference type="NCBI Taxonomy" id="2743090"/>
    <lineage>
        <taxon>Archaea</taxon>
        <taxon>Methanobacteriati</taxon>
        <taxon>Methanobacteriota</taxon>
        <taxon>Stenosarchaea group</taxon>
        <taxon>Halobacteria</taxon>
        <taxon>Halobacteriales</taxon>
        <taxon>Haloferacaceae</taxon>
        <taxon>Halorarum</taxon>
    </lineage>
</organism>
<reference evidence="2 3" key="1">
    <citation type="submission" date="2020-07" db="EMBL/GenBank/DDBJ databases">
        <title>Gai3-2, isolated from salt lake.</title>
        <authorList>
            <person name="Cui H."/>
            <person name="Shi X."/>
        </authorList>
    </citation>
    <scope>NUCLEOTIDE SEQUENCE [LARGE SCALE GENOMIC DNA]</scope>
    <source>
        <strain evidence="2 3">Gai3-2</strain>
    </source>
</reference>
<evidence type="ECO:0000256" key="1">
    <source>
        <dbReference type="SAM" id="Phobius"/>
    </source>
</evidence>
<keyword evidence="1" id="KW-1133">Transmembrane helix</keyword>
<feature type="transmembrane region" description="Helical" evidence="1">
    <location>
        <begin position="6"/>
        <end position="27"/>
    </location>
</feature>
<dbReference type="GeneID" id="56027774"/>